<dbReference type="AlphaFoldDB" id="A0AAP0BJD5"/>
<evidence type="ECO:0000313" key="3">
    <source>
        <dbReference type="Proteomes" id="UP001418222"/>
    </source>
</evidence>
<gene>
    <name evidence="2" type="ORF">KSP39_PZI010644</name>
</gene>
<dbReference type="PANTHER" id="PTHR31704:SF37">
    <property type="entry name" value="HEAT SHOCK PROTEIN"/>
    <property type="match status" value="1"/>
</dbReference>
<proteinExistence type="predicted"/>
<evidence type="ECO:0000313" key="2">
    <source>
        <dbReference type="EMBL" id="KAK8940705.1"/>
    </source>
</evidence>
<feature type="domain" description="Myb/SANT-like" evidence="1">
    <location>
        <begin position="1"/>
        <end position="43"/>
    </location>
</feature>
<dbReference type="PANTHER" id="PTHR31704">
    <property type="entry name" value="MYB/SANT-LIKE DNA-BINDING DOMAIN PROTEIN-RELATED"/>
    <property type="match status" value="1"/>
</dbReference>
<name>A0AAP0BJD5_9ASPA</name>
<evidence type="ECO:0000259" key="1">
    <source>
        <dbReference type="Pfam" id="PF12776"/>
    </source>
</evidence>
<reference evidence="2 3" key="1">
    <citation type="journal article" date="2022" name="Nat. Plants">
        <title>Genomes of leafy and leafless Platanthera orchids illuminate the evolution of mycoheterotrophy.</title>
        <authorList>
            <person name="Li M.H."/>
            <person name="Liu K.W."/>
            <person name="Li Z."/>
            <person name="Lu H.C."/>
            <person name="Ye Q.L."/>
            <person name="Zhang D."/>
            <person name="Wang J.Y."/>
            <person name="Li Y.F."/>
            <person name="Zhong Z.M."/>
            <person name="Liu X."/>
            <person name="Yu X."/>
            <person name="Liu D.K."/>
            <person name="Tu X.D."/>
            <person name="Liu B."/>
            <person name="Hao Y."/>
            <person name="Liao X.Y."/>
            <person name="Jiang Y.T."/>
            <person name="Sun W.H."/>
            <person name="Chen J."/>
            <person name="Chen Y.Q."/>
            <person name="Ai Y."/>
            <person name="Zhai J.W."/>
            <person name="Wu S.S."/>
            <person name="Zhou Z."/>
            <person name="Hsiao Y.Y."/>
            <person name="Wu W.L."/>
            <person name="Chen Y.Y."/>
            <person name="Lin Y.F."/>
            <person name="Hsu J.L."/>
            <person name="Li C.Y."/>
            <person name="Wang Z.W."/>
            <person name="Zhao X."/>
            <person name="Zhong W.Y."/>
            <person name="Ma X.K."/>
            <person name="Ma L."/>
            <person name="Huang J."/>
            <person name="Chen G.Z."/>
            <person name="Huang M.Z."/>
            <person name="Huang L."/>
            <person name="Peng D.H."/>
            <person name="Luo Y.B."/>
            <person name="Zou S.Q."/>
            <person name="Chen S.P."/>
            <person name="Lan S."/>
            <person name="Tsai W.C."/>
            <person name="Van de Peer Y."/>
            <person name="Liu Z.J."/>
        </authorList>
    </citation>
    <scope>NUCLEOTIDE SEQUENCE [LARGE SCALE GENOMIC DNA]</scope>
    <source>
        <strain evidence="2">Lor287</strain>
    </source>
</reference>
<dbReference type="Pfam" id="PF12776">
    <property type="entry name" value="Myb_DNA-bind_3"/>
    <property type="match status" value="1"/>
</dbReference>
<organism evidence="2 3">
    <name type="scientific">Platanthera zijinensis</name>
    <dbReference type="NCBI Taxonomy" id="2320716"/>
    <lineage>
        <taxon>Eukaryota</taxon>
        <taxon>Viridiplantae</taxon>
        <taxon>Streptophyta</taxon>
        <taxon>Embryophyta</taxon>
        <taxon>Tracheophyta</taxon>
        <taxon>Spermatophyta</taxon>
        <taxon>Magnoliopsida</taxon>
        <taxon>Liliopsida</taxon>
        <taxon>Asparagales</taxon>
        <taxon>Orchidaceae</taxon>
        <taxon>Orchidoideae</taxon>
        <taxon>Orchideae</taxon>
        <taxon>Orchidinae</taxon>
        <taxon>Platanthera</taxon>
    </lineage>
</organism>
<accession>A0AAP0BJD5</accession>
<keyword evidence="3" id="KW-1185">Reference proteome</keyword>
<dbReference type="Proteomes" id="UP001418222">
    <property type="component" value="Unassembled WGS sequence"/>
</dbReference>
<dbReference type="InterPro" id="IPR024752">
    <property type="entry name" value="Myb/SANT-like_dom"/>
</dbReference>
<protein>
    <recommendedName>
        <fullName evidence="1">Myb/SANT-like domain-containing protein</fullName>
    </recommendedName>
</protein>
<comment type="caution">
    <text evidence="2">The sequence shown here is derived from an EMBL/GenBank/DDBJ whole genome shotgun (WGS) entry which is preliminary data.</text>
</comment>
<dbReference type="EMBL" id="JBBWWQ010000008">
    <property type="protein sequence ID" value="KAK8940705.1"/>
    <property type="molecule type" value="Genomic_DNA"/>
</dbReference>
<sequence length="72" mass="8668">MKNKWDQLKKDWKLWRELKGREMGLGWDPIGKTILALEDWWKECLKVLPSARKFQFAGISRELEEKLCMMLS</sequence>